<evidence type="ECO:0000256" key="1">
    <source>
        <dbReference type="SAM" id="MobiDB-lite"/>
    </source>
</evidence>
<feature type="non-terminal residue" evidence="2">
    <location>
        <position position="239"/>
    </location>
</feature>
<reference evidence="2" key="1">
    <citation type="submission" date="2019-01" db="EMBL/GenBank/DDBJ databases">
        <title>Draft genome sequences of three monokaryotic isolates of the white-rot basidiomycete fungus Dichomitus squalens.</title>
        <authorList>
            <consortium name="DOE Joint Genome Institute"/>
            <person name="Lopez S.C."/>
            <person name="Andreopoulos B."/>
            <person name="Pangilinan J."/>
            <person name="Lipzen A."/>
            <person name="Riley R."/>
            <person name="Ahrendt S."/>
            <person name="Ng V."/>
            <person name="Barry K."/>
            <person name="Daum C."/>
            <person name="Grigoriev I.V."/>
            <person name="Hilden K.S."/>
            <person name="Makela M.R."/>
            <person name="de Vries R.P."/>
        </authorList>
    </citation>
    <scope>NUCLEOTIDE SEQUENCE [LARGE SCALE GENOMIC DNA]</scope>
    <source>
        <strain evidence="2">OM18370.1</strain>
    </source>
</reference>
<name>A0A4Q9MRR8_9APHY</name>
<protein>
    <submittedName>
        <fullName evidence="2">Uncharacterized protein</fullName>
    </submittedName>
</protein>
<sequence length="239" mass="26313">RCTKVVCHSFALLHSPTFFYDAPFECFSPPTKSIFMVDGEHPLLNSHGLVALVAFSNSYLRSPLSPTSTLALISPHVCSSTHRPTSITLPFVTHYLNHALISPLRTPSLSHLMVAISAVFFNTFKTVNSLLMDTYLSLPPVQSFLADAYARPTFWLGLALWALGFAGNIKFMRPSSTSAATPNRPTTTARTMGRPSRSRSTMQSRTGCCTAPSGSRSPPHPHRRSCQLARSWRRSAFRG</sequence>
<proteinExistence type="predicted"/>
<dbReference type="Proteomes" id="UP000292957">
    <property type="component" value="Unassembled WGS sequence"/>
</dbReference>
<accession>A0A4Q9MRR8</accession>
<evidence type="ECO:0000313" key="2">
    <source>
        <dbReference type="EMBL" id="TBU28856.1"/>
    </source>
</evidence>
<feature type="non-terminal residue" evidence="2">
    <location>
        <position position="1"/>
    </location>
</feature>
<organism evidence="2">
    <name type="scientific">Dichomitus squalens</name>
    <dbReference type="NCBI Taxonomy" id="114155"/>
    <lineage>
        <taxon>Eukaryota</taxon>
        <taxon>Fungi</taxon>
        <taxon>Dikarya</taxon>
        <taxon>Basidiomycota</taxon>
        <taxon>Agaricomycotina</taxon>
        <taxon>Agaricomycetes</taxon>
        <taxon>Polyporales</taxon>
        <taxon>Polyporaceae</taxon>
        <taxon>Dichomitus</taxon>
    </lineage>
</organism>
<dbReference type="OrthoDB" id="5788137at2759"/>
<gene>
    <name evidence="2" type="ORF">BD311DRAFT_838004</name>
</gene>
<feature type="compositionally biased region" description="Low complexity" evidence="1">
    <location>
        <begin position="176"/>
        <end position="191"/>
    </location>
</feature>
<feature type="region of interest" description="Disordered" evidence="1">
    <location>
        <begin position="176"/>
        <end position="228"/>
    </location>
</feature>
<dbReference type="EMBL" id="ML143418">
    <property type="protein sequence ID" value="TBU28856.1"/>
    <property type="molecule type" value="Genomic_DNA"/>
</dbReference>
<dbReference type="AlphaFoldDB" id="A0A4Q9MRR8"/>
<feature type="compositionally biased region" description="Polar residues" evidence="1">
    <location>
        <begin position="198"/>
        <end position="207"/>
    </location>
</feature>
<feature type="compositionally biased region" description="Basic residues" evidence="1">
    <location>
        <begin position="219"/>
        <end position="228"/>
    </location>
</feature>